<proteinExistence type="predicted"/>
<name>A0A851GI76_9BACT</name>
<dbReference type="PANTHER" id="PTHR40094:SF1">
    <property type="entry name" value="UBIQUITIN DOMAIN-CONTAINING PROTEIN"/>
    <property type="match status" value="1"/>
</dbReference>
<feature type="domain" description="Alpha-2-macroglobulin" evidence="3">
    <location>
        <begin position="1558"/>
        <end position="1651"/>
    </location>
</feature>
<keyword evidence="1" id="KW-0802">TPR repeat</keyword>
<dbReference type="EMBL" id="JACBAZ010000008">
    <property type="protein sequence ID" value="NWK57223.1"/>
    <property type="molecule type" value="Genomic_DNA"/>
</dbReference>
<gene>
    <name evidence="4" type="ORF">HW115_16490</name>
</gene>
<dbReference type="SMART" id="SM01360">
    <property type="entry name" value="A2M"/>
    <property type="match status" value="1"/>
</dbReference>
<evidence type="ECO:0000313" key="4">
    <source>
        <dbReference type="EMBL" id="NWK57223.1"/>
    </source>
</evidence>
<protein>
    <recommendedName>
        <fullName evidence="3">Alpha-2-macroglobulin domain-containing protein</fullName>
    </recommendedName>
</protein>
<dbReference type="Gene3D" id="1.50.10.20">
    <property type="match status" value="1"/>
</dbReference>
<dbReference type="PROSITE" id="PS50005">
    <property type="entry name" value="TPR"/>
    <property type="match status" value="1"/>
</dbReference>
<dbReference type="Pfam" id="PF13174">
    <property type="entry name" value="TPR_6"/>
    <property type="match status" value="1"/>
</dbReference>
<dbReference type="SUPFAM" id="SSF48239">
    <property type="entry name" value="Terpenoid cyclases/Protein prenyltransferases"/>
    <property type="match status" value="1"/>
</dbReference>
<dbReference type="InterPro" id="IPR001599">
    <property type="entry name" value="Macroglobln_a2"/>
</dbReference>
<sequence>MKSFIAFAVLLFTFAPIPCVHAETDARKAANALQDNNYALAGKILSGNLETLAAADKQFTQDQLLHLKATTEFLQKNYEAAEQSCQQLQKQFPKSTWLSKSIFLEAETYSARKQYEKAIGIYESQAIKLFATERKAGIARSLIRFAESFTRKPAADNLDAPAPDYAKAYNLYSEILDLNCGHTLRAEARYQMTSMLSLAGNYQGAEKEALAYLAEFDPSWRGLIGSPERVTMKKNANTLATGKHIAMVRYLHAEALHRQNRRPEADNYLFELLQLVEEKHIDADQALLADASWLRIHTLRQKGGKAYDINEWKQTTEAYLQAYPKHIHANKTAFLLGSMLQSHGKNKLAITAYQNYIADKYKTAVTPTPLSQSVETAGELEVRKKLAGQHLELAHYALGSIHLAMEEFELARKAWNLTAQTFPNGTQWAACQKGLVEIDYAQLQSQLAILKKEAGAANEVDCHTQATKRVEAFISQYPLDPRIAGLLFSCGQIPYELAIRIDKESPEPANKKIRQDTLYQQAISSWNILTSKYGKSNEASRAKFLTAKLWEEHFIDMEKAISLYKSSKAKDFRTRLAALTSKRLLASAEKTFTLKETPQIILNTRNIEKVKVHQYWIDLKAYFLKNGHLADLTKLDIDLIEPDHSWDVSIKDYQKHHPLTQKIDIPFPKNKPGVCIIKIEDEDYHTTSLVMRSNIDIAVRVGTRELIAYATNWVSGKPASKVKLLFASGEKIIGTELTGPDGVCYKTFDALEDLSSLRVLAISPEGAATCSQDLDSTSSPAKLTAKAWFHTASSENRPGETVHLSGIVRDALNGSYTLPKNKKYTLNCRTNHHLPIFESSLDLNPQGGFEAQFKIPRHTQSKAVIVTLTPESPDEAKQSSTPSPERFQYLIPITRQSDSQASLTLTFDQSHLKTGDILTGSLRARYHWDAPVSDRRIRLTLPSGKHSDVVTDAQGLATFSYDTTGIASGSSLVFSAQLIGISSMGAANAITIDPLQLYIRAESDKAMVTSQEPITIKVNTHNASEQPVGATLALKLLRSTEGNKEKLVQELPITTDPQSGKGKTEIKIAAQGRYILRIEGSDPQGKPSLTETIIHVLGDDAASEITAYHHTQKLFDDSQFELRVFSKRHTACQALLTVEAQHIIEHQIVELKPGANLFKLDLSPQHAPIFRTSLMVMHDRSFFSAEDVVTVSRRLFVQTILPEKASFSPGETITAQVNVSDTQGKPVPALLMASIEKQRHETQAKSPEGGWFIYTPFQRSSELPQYSMGTSCGFTHTGTQQRILAAYKEEQQRIADGNNRAHRVTDLSRLAQQHFQSIDNIRKHLYMGEGYYNLGKYDEADEAFRNVLREDPYNKDARRWMEKVASIKSDYYRSAYDQTRAESLQQVDQAWELPNQVDIQAGNRATAGLRSGDYAVTRNSIDAILNNPNRTQSLQRNSIDFYLNNPQRTSTADANAIALARSRNGFAVNPNRINQPVFRSQGAQSGFVGGGRIGNGEARNGVDFISPVNFTNIPGIPANQGGARLNQIPELPNAVGTSPMALTGLFNGTWNTTEHTAAPNWSAPIQLLAQGSSTLKIPLPDRAGTWTLHVLAAAKNGTLGVDRQTIKTSEPVSLRFASIPQVMGGDKWIPELSLFRHGALPATNGQVKISVNHNGKPLATHTEELTIDKDADSATVPTKKITVPASGTLTLLAELTLEGAAYQTEIKVPIRPYGAPVANRHSQTLSAGTSSFDIALQDQATPHHLTLTLRKDINQSLYQLSTSKLEPVFGWNVPCRQAHPAGQFNAQVAVLEYLTKQKATSSPHYQQLLQRAKWTLNELLALQRADGSWTSTHGRKQSNLIVTATAYEAIHRWKAMGFSKELATQTTESWLKTQAKKIPDPEVDSRCLVQQALSFGKASDFSICNRLYRDRGTLGDAGKVLLAQAFINLDRPSFASDLLESMHDQEQWASSTDPITRHPAWIAGQALRALSSISKINPKLKAQAKQLKQLTWQQAGAVGYTNDIIRAAAVSGLAASVKATDATKATVEIFVNGNKILTHHTDDNTPSTPIHIPGKKLTPGKNTVKAVVKGKGELYLSASLTGFLAEFPKSNNDNFAILERKYYRENLSFQGQPIKTTGQSPAKEAEFQNIVRVDIRLENQKKDQKDVVLVEQLPAGFTYIPGSLRGAHSGARLENNHLVVTFRGTFKPRWIRYEMIASHTGTWNQTPSTFIPLQSPGQAVFGPQGSLTVLARGKASTQPYQTSAAEHAELAKLHYNHGEHQLAKQHLAARRKLKLPSTEDAEIARITLWLESAEQTPDAKRLVEAFETLDARMPDLSIPFDKILKVGKAYRQLKEFERGQYVFAATLEAGFAQDTYVGAALEDQGRFLDAIDYQKNIWQLYPDHGEITNTWFAMAQELNERSGNARKVQARIDSPANSKVSEVELISESQKMLDQFLFLHPEHPAADEVSYTMANTLFALKDYRAVVAQARRCHQRYPESKHLSSFRYMEALGSFWLRDYDVAIQAAAEVAHGTSQDKNLATFITAQIFHAKGQPDKAMEWYEPIKDHYPDARESIAYFEQKKVKLDEVKVLSSGKKATITMDYRNISTAELKIYRVDLMKLYLKQKNLSNITNIELAGIAPEHELSIKLNQGDMTEDMQQHITLPIRNDGAYLILCRGDYLYTSGLVLITPLKMEVQEEPDAASLRVHVRDRESGKLLDNVHVKAIGSDNSRFKTGETDLRGIWKAESIQGKPTVIARDPKGRYAFFRSQIDYQSSETEQSNDDAFAAPQKKQKVDFKGNLIQGQLELNKKNYKSYNEFRRSKGKGVKVNKAMKK</sequence>
<evidence type="ECO:0000313" key="5">
    <source>
        <dbReference type="Proteomes" id="UP000557872"/>
    </source>
</evidence>
<evidence type="ECO:0000259" key="3">
    <source>
        <dbReference type="SMART" id="SM01360"/>
    </source>
</evidence>
<feature type="repeat" description="TPR" evidence="1">
    <location>
        <begin position="1321"/>
        <end position="1354"/>
    </location>
</feature>
<feature type="signal peptide" evidence="2">
    <location>
        <begin position="1"/>
        <end position="22"/>
    </location>
</feature>
<dbReference type="RefSeq" id="WP_178934044.1">
    <property type="nucleotide sequence ID" value="NZ_JACBAZ010000008.1"/>
</dbReference>
<evidence type="ECO:0000256" key="1">
    <source>
        <dbReference type="PROSITE-ProRule" id="PRU00339"/>
    </source>
</evidence>
<dbReference type="InterPro" id="IPR051802">
    <property type="entry name" value="YfhM-like"/>
</dbReference>
<dbReference type="Proteomes" id="UP000557872">
    <property type="component" value="Unassembled WGS sequence"/>
</dbReference>
<dbReference type="SUPFAM" id="SSF48452">
    <property type="entry name" value="TPR-like"/>
    <property type="match status" value="4"/>
</dbReference>
<reference evidence="4 5" key="1">
    <citation type="submission" date="2020-07" db="EMBL/GenBank/DDBJ databases">
        <title>Roseicoccus Jingziensis gen. nov., sp. nov., isolated from coastal seawater.</title>
        <authorList>
            <person name="Feng X."/>
        </authorList>
    </citation>
    <scope>NUCLEOTIDE SEQUENCE [LARGE SCALE GENOMIC DNA]</scope>
    <source>
        <strain evidence="4 5">N1E253</strain>
    </source>
</reference>
<organism evidence="4 5">
    <name type="scientific">Oceaniferula marina</name>
    <dbReference type="NCBI Taxonomy" id="2748318"/>
    <lineage>
        <taxon>Bacteria</taxon>
        <taxon>Pseudomonadati</taxon>
        <taxon>Verrucomicrobiota</taxon>
        <taxon>Verrucomicrobiia</taxon>
        <taxon>Verrucomicrobiales</taxon>
        <taxon>Verrucomicrobiaceae</taxon>
        <taxon>Oceaniferula</taxon>
    </lineage>
</organism>
<evidence type="ECO:0000256" key="2">
    <source>
        <dbReference type="SAM" id="SignalP"/>
    </source>
</evidence>
<dbReference type="PANTHER" id="PTHR40094">
    <property type="entry name" value="ALPHA-2-MACROGLOBULIN HOMOLOG"/>
    <property type="match status" value="1"/>
</dbReference>
<accession>A0A851GI76</accession>
<keyword evidence="5" id="KW-1185">Reference proteome</keyword>
<feature type="chain" id="PRO_5032691481" description="Alpha-2-macroglobulin domain-containing protein" evidence="2">
    <location>
        <begin position="23"/>
        <end position="2816"/>
    </location>
</feature>
<dbReference type="GO" id="GO:0004866">
    <property type="term" value="F:endopeptidase inhibitor activity"/>
    <property type="evidence" value="ECO:0007669"/>
    <property type="project" value="InterPro"/>
</dbReference>
<keyword evidence="2" id="KW-0732">Signal</keyword>
<dbReference type="InterPro" id="IPR011990">
    <property type="entry name" value="TPR-like_helical_dom_sf"/>
</dbReference>
<dbReference type="InterPro" id="IPR019734">
    <property type="entry name" value="TPR_rpt"/>
</dbReference>
<dbReference type="Gene3D" id="1.25.40.10">
    <property type="entry name" value="Tetratricopeptide repeat domain"/>
    <property type="match status" value="5"/>
</dbReference>
<comment type="caution">
    <text evidence="4">The sequence shown here is derived from an EMBL/GenBank/DDBJ whole genome shotgun (WGS) entry which is preliminary data.</text>
</comment>
<dbReference type="SMART" id="SM00028">
    <property type="entry name" value="TPR"/>
    <property type="match status" value="5"/>
</dbReference>
<dbReference type="InterPro" id="IPR008930">
    <property type="entry name" value="Terpenoid_cyclase/PrenylTrfase"/>
</dbReference>